<evidence type="ECO:0000256" key="1">
    <source>
        <dbReference type="ARBA" id="ARBA00023125"/>
    </source>
</evidence>
<dbReference type="EMBL" id="QEKV01000004">
    <property type="protein sequence ID" value="PVY94675.1"/>
    <property type="molecule type" value="Genomic_DNA"/>
</dbReference>
<dbReference type="PANTHER" id="PTHR46558:SF4">
    <property type="entry name" value="DNA-BIDING PHAGE PROTEIN"/>
    <property type="match status" value="1"/>
</dbReference>
<dbReference type="RefSeq" id="WP_116480078.1">
    <property type="nucleotide sequence ID" value="NZ_QEKV01000004.1"/>
</dbReference>
<dbReference type="Pfam" id="PF01381">
    <property type="entry name" value="HTH_3"/>
    <property type="match status" value="1"/>
</dbReference>
<evidence type="ECO:0000259" key="2">
    <source>
        <dbReference type="PROSITE" id="PS50943"/>
    </source>
</evidence>
<feature type="domain" description="HTH cro/C1-type" evidence="2">
    <location>
        <begin position="5"/>
        <end position="59"/>
    </location>
</feature>
<dbReference type="GO" id="GO:0003677">
    <property type="term" value="F:DNA binding"/>
    <property type="evidence" value="ECO:0007669"/>
    <property type="project" value="UniProtKB-KW"/>
</dbReference>
<evidence type="ECO:0000313" key="3">
    <source>
        <dbReference type="EMBL" id="PVY94675.1"/>
    </source>
</evidence>
<dbReference type="Proteomes" id="UP000245793">
    <property type="component" value="Unassembled WGS sequence"/>
</dbReference>
<accession>A0A2U1E453</accession>
<dbReference type="SUPFAM" id="SSF47413">
    <property type="entry name" value="lambda repressor-like DNA-binding domains"/>
    <property type="match status" value="1"/>
</dbReference>
<dbReference type="InterPro" id="IPR001387">
    <property type="entry name" value="Cro/C1-type_HTH"/>
</dbReference>
<proteinExistence type="predicted"/>
<evidence type="ECO:0000313" key="4">
    <source>
        <dbReference type="Proteomes" id="UP000245793"/>
    </source>
</evidence>
<name>A0A2U1E453_9FIRM</name>
<dbReference type="AlphaFoldDB" id="A0A2U1E453"/>
<comment type="caution">
    <text evidence="3">The sequence shown here is derived from an EMBL/GenBank/DDBJ whole genome shotgun (WGS) entry which is preliminary data.</text>
</comment>
<dbReference type="PROSITE" id="PS50943">
    <property type="entry name" value="HTH_CROC1"/>
    <property type="match status" value="1"/>
</dbReference>
<sequence length="71" mass="7660">MNNRIAQLRKALGLSQMKLAGIVGVSRISISKIETGKCIPGLKLASDIAHALDKSLYEVFDLDNNGTFASR</sequence>
<dbReference type="SMART" id="SM00530">
    <property type="entry name" value="HTH_XRE"/>
    <property type="match status" value="1"/>
</dbReference>
<reference evidence="3 4" key="1">
    <citation type="submission" date="2018-04" db="EMBL/GenBank/DDBJ databases">
        <title>Genomic Encyclopedia of Type Strains, Phase IV (KMG-IV): sequencing the most valuable type-strain genomes for metagenomic binning, comparative biology and taxonomic classification.</title>
        <authorList>
            <person name="Goeker M."/>
        </authorList>
    </citation>
    <scope>NUCLEOTIDE SEQUENCE [LARGE SCALE GENOMIC DNA]</scope>
    <source>
        <strain evidence="3 4">DSM 20705</strain>
    </source>
</reference>
<gene>
    <name evidence="3" type="ORF">C7381_104181</name>
</gene>
<protein>
    <submittedName>
        <fullName evidence="3">Putative transcriptional regulator</fullName>
    </submittedName>
</protein>
<keyword evidence="4" id="KW-1185">Reference proteome</keyword>
<dbReference type="CDD" id="cd00093">
    <property type="entry name" value="HTH_XRE"/>
    <property type="match status" value="1"/>
</dbReference>
<dbReference type="InterPro" id="IPR010982">
    <property type="entry name" value="Lambda_DNA-bd_dom_sf"/>
</dbReference>
<keyword evidence="1" id="KW-0238">DNA-binding</keyword>
<dbReference type="PANTHER" id="PTHR46558">
    <property type="entry name" value="TRACRIPTIONAL REGULATORY PROTEIN-RELATED-RELATED"/>
    <property type="match status" value="1"/>
</dbReference>
<dbReference type="Gene3D" id="1.10.260.40">
    <property type="entry name" value="lambda repressor-like DNA-binding domains"/>
    <property type="match status" value="1"/>
</dbReference>
<organism evidence="3 4">
    <name type="scientific">Ezakiella coagulans</name>
    <dbReference type="NCBI Taxonomy" id="46507"/>
    <lineage>
        <taxon>Bacteria</taxon>
        <taxon>Bacillati</taxon>
        <taxon>Bacillota</taxon>
        <taxon>Tissierellia</taxon>
        <taxon>Ezakiella</taxon>
    </lineage>
</organism>